<organism evidence="4 5">
    <name type="scientific">Eucalyptus globulus</name>
    <name type="common">Tasmanian blue gum</name>
    <dbReference type="NCBI Taxonomy" id="34317"/>
    <lineage>
        <taxon>Eukaryota</taxon>
        <taxon>Viridiplantae</taxon>
        <taxon>Streptophyta</taxon>
        <taxon>Embryophyta</taxon>
        <taxon>Tracheophyta</taxon>
        <taxon>Spermatophyta</taxon>
        <taxon>Magnoliopsida</taxon>
        <taxon>eudicotyledons</taxon>
        <taxon>Gunneridae</taxon>
        <taxon>Pentapetalae</taxon>
        <taxon>rosids</taxon>
        <taxon>malvids</taxon>
        <taxon>Myrtales</taxon>
        <taxon>Myrtaceae</taxon>
        <taxon>Myrtoideae</taxon>
        <taxon>Eucalypteae</taxon>
        <taxon>Eucalyptus</taxon>
    </lineage>
</organism>
<dbReference type="Gene3D" id="1.10.230.10">
    <property type="entry name" value="Cytochrome P450-Terp, domain 2"/>
    <property type="match status" value="1"/>
</dbReference>
<name>A0ABD3JXX3_EUCGL</name>
<dbReference type="InterPro" id="IPR016142">
    <property type="entry name" value="Citrate_synth-like_lrg_a-sub"/>
</dbReference>
<proteinExistence type="inferred from homology"/>
<dbReference type="Pfam" id="PF00285">
    <property type="entry name" value="Citrate_synt"/>
    <property type="match status" value="1"/>
</dbReference>
<dbReference type="InterPro" id="IPR019810">
    <property type="entry name" value="Citrate_synthase_AS"/>
</dbReference>
<sequence length="205" mass="23013">IYKEGQFIPMHDSLDYGGNFAHMLGFDNLKMHELMRLYLTIHSDHEGGNVSAHTAHLVASALSDPYLSFAAALNGLAGPLHGLANQEVLLWIKSVVDECGENVSTEQLKEYIWKTLNSGKVVPGYGHGVLRQTDPRYTCQREFALKHLPDDPLFQLVSKLYEVVPPILIELGKLIWDRALGLPLERPKSVTMEWLENYCRKAATS</sequence>
<comment type="caution">
    <text evidence="4">The sequence shown here is derived from an EMBL/GenBank/DDBJ whole genome shotgun (WGS) entry which is preliminary data.</text>
</comment>
<dbReference type="SUPFAM" id="SSF48256">
    <property type="entry name" value="Citrate synthase"/>
    <property type="match status" value="1"/>
</dbReference>
<gene>
    <name evidence="4" type="ORF">ACJRO7_029406</name>
</gene>
<dbReference type="Proteomes" id="UP001634007">
    <property type="component" value="Unassembled WGS sequence"/>
</dbReference>
<evidence type="ECO:0000256" key="3">
    <source>
        <dbReference type="RuleBase" id="RU000441"/>
    </source>
</evidence>
<accession>A0ABD3JXX3</accession>
<evidence type="ECO:0000313" key="5">
    <source>
        <dbReference type="Proteomes" id="UP001634007"/>
    </source>
</evidence>
<feature type="non-terminal residue" evidence="4">
    <location>
        <position position="1"/>
    </location>
</feature>
<dbReference type="InterPro" id="IPR036969">
    <property type="entry name" value="Citrate_synthase_sf"/>
</dbReference>
<keyword evidence="5" id="KW-1185">Reference proteome</keyword>
<keyword evidence="2 3" id="KW-0808">Transferase</keyword>
<dbReference type="AlphaFoldDB" id="A0ABD3JXX3"/>
<dbReference type="InterPro" id="IPR002020">
    <property type="entry name" value="Citrate_synthase"/>
</dbReference>
<dbReference type="InterPro" id="IPR016143">
    <property type="entry name" value="Citrate_synth-like_sm_a-sub"/>
</dbReference>
<evidence type="ECO:0000256" key="1">
    <source>
        <dbReference type="ARBA" id="ARBA00010566"/>
    </source>
</evidence>
<comment type="similarity">
    <text evidence="1 3">Belongs to the citrate synthase family.</text>
</comment>
<dbReference type="EMBL" id="JBJKBG010000007">
    <property type="protein sequence ID" value="KAL3732754.1"/>
    <property type="molecule type" value="Genomic_DNA"/>
</dbReference>
<evidence type="ECO:0000256" key="2">
    <source>
        <dbReference type="ARBA" id="ARBA00022679"/>
    </source>
</evidence>
<dbReference type="PANTHER" id="PTHR11739:SF8">
    <property type="entry name" value="CITRATE SYNTHASE, MITOCHONDRIAL"/>
    <property type="match status" value="1"/>
</dbReference>
<dbReference type="GO" id="GO:0016740">
    <property type="term" value="F:transferase activity"/>
    <property type="evidence" value="ECO:0007669"/>
    <property type="project" value="UniProtKB-KW"/>
</dbReference>
<protein>
    <recommendedName>
        <fullName evidence="3">Citrate synthase</fullName>
    </recommendedName>
</protein>
<dbReference type="PROSITE" id="PS00480">
    <property type="entry name" value="CITRATE_SYNTHASE"/>
    <property type="match status" value="1"/>
</dbReference>
<dbReference type="PANTHER" id="PTHR11739">
    <property type="entry name" value="CITRATE SYNTHASE"/>
    <property type="match status" value="1"/>
</dbReference>
<dbReference type="Gene3D" id="1.10.580.10">
    <property type="entry name" value="Citrate Synthase, domain 1"/>
    <property type="match status" value="1"/>
</dbReference>
<reference evidence="4 5" key="1">
    <citation type="submission" date="2024-11" db="EMBL/GenBank/DDBJ databases">
        <title>Chromosome-level genome assembly of Eucalyptus globulus Labill. provides insights into its genome evolution.</title>
        <authorList>
            <person name="Li X."/>
        </authorList>
    </citation>
    <scope>NUCLEOTIDE SEQUENCE [LARGE SCALE GENOMIC DNA]</scope>
    <source>
        <strain evidence="4">CL2024</strain>
        <tissue evidence="4">Fresh tender leaves</tissue>
    </source>
</reference>
<evidence type="ECO:0000313" key="4">
    <source>
        <dbReference type="EMBL" id="KAL3732754.1"/>
    </source>
</evidence>
<dbReference type="PRINTS" id="PR00143">
    <property type="entry name" value="CITRTSNTHASE"/>
</dbReference>